<feature type="transmembrane region" description="Helical" evidence="9">
    <location>
        <begin position="486"/>
        <end position="509"/>
    </location>
</feature>
<dbReference type="PANTHER" id="PTHR11893:SF36">
    <property type="entry name" value="INNEXIN-5"/>
    <property type="match status" value="1"/>
</dbReference>
<proteinExistence type="inferred from homology"/>
<dbReference type="Proteomes" id="UP001651158">
    <property type="component" value="Unassembled WGS sequence"/>
</dbReference>
<comment type="caution">
    <text evidence="11">The sequence shown here is derived from an EMBL/GenBank/DDBJ whole genome shotgun (WGS) entry which is preliminary data.</text>
</comment>
<dbReference type="PRINTS" id="PR01262">
    <property type="entry name" value="INNEXIN"/>
</dbReference>
<evidence type="ECO:0000256" key="8">
    <source>
        <dbReference type="ARBA" id="ARBA00023303"/>
    </source>
</evidence>
<dbReference type="Pfam" id="PF00876">
    <property type="entry name" value="Innexin"/>
    <property type="match status" value="2"/>
</dbReference>
<keyword evidence="7 9" id="KW-0472">Membrane</keyword>
<dbReference type="EMBL" id="JAKROA010000009">
    <property type="protein sequence ID" value="KAL5105269.1"/>
    <property type="molecule type" value="Genomic_DNA"/>
</dbReference>
<evidence type="ECO:0000256" key="2">
    <source>
        <dbReference type="ARBA" id="ARBA00022448"/>
    </source>
</evidence>
<comment type="function">
    <text evidence="9">Structural component of the gap junctions.</text>
</comment>
<organism evidence="11 12">
    <name type="scientific">Taenia crassiceps</name>
    <dbReference type="NCBI Taxonomy" id="6207"/>
    <lineage>
        <taxon>Eukaryota</taxon>
        <taxon>Metazoa</taxon>
        <taxon>Spiralia</taxon>
        <taxon>Lophotrochozoa</taxon>
        <taxon>Platyhelminthes</taxon>
        <taxon>Cestoda</taxon>
        <taxon>Eucestoda</taxon>
        <taxon>Cyclophyllidea</taxon>
        <taxon>Taeniidae</taxon>
        <taxon>Taenia</taxon>
    </lineage>
</organism>
<keyword evidence="2 9" id="KW-0813">Transport</keyword>
<evidence type="ECO:0000256" key="9">
    <source>
        <dbReference type="RuleBase" id="RU010713"/>
    </source>
</evidence>
<name>A0ABR4Q6I1_9CEST</name>
<dbReference type="PANTHER" id="PTHR11893">
    <property type="entry name" value="INNEXIN"/>
    <property type="match status" value="1"/>
</dbReference>
<evidence type="ECO:0000256" key="7">
    <source>
        <dbReference type="ARBA" id="ARBA00023136"/>
    </source>
</evidence>
<sequence length="715" mass="81095">MATYLFALVLCEPTGIYIMDAAFIWKLSKLGRIGSTRQRYDDDFADRLNYQYTSVLLFLFIGLIGIRQYVGKPIQCWIPQEFTRGWEEYAENYCWVANTYFAALWKRLPLVPDRRASHLVYYQWAPIVLATQALLFYLPCLLWRVGMRNSGFSVHRVLQLASESNDLVPEVAQKTVHVMARYLETCIHRQRMYRQRYGGEKSRGSTTVRFYPSPLIEMQTPLNETSRAKDCIQPTTTVTAVVTASPEQTAPPAYKPLISTSATAQSRKAPTLSMRTPMLQKFRKAPPPPPPSSILRDEGEFSKSTSAIHFSSSLDAGNLETGLSEYLIKSPLTYSARSASTGSEKHSKKAVTGKKKQTSTWSICGRLLSRCHGSRHYQWRRQHSRGLQGCCSRESGNFLTTLYCLVKCLYVANAVGQIYLMERFVGARVTFYGAAVLADLVGGRDWQQSGHFPRVTFCDMEAKKLGKNHVYTIQCVLPINMFLEKIYIFLWFWHIMLTVITIASLFGWLRRLFWRRSRLKFVRHYLKVVSALPPILDPRDRQRTRQFVEEYLTADAFFLIRLIGANSGDLLASELTNELWMGFLGRATVAPSLSLLPLSSTTPARLCPKHAACSCNYCYLGERSKSYGFSEGAKSEGRIFGVKYYPGDKSASRHKISPNILHHLQICPSYIDSRRCPCETTETPEAMTVETEKSPSGKISTESSNGNHNTSEDIV</sequence>
<evidence type="ECO:0000256" key="1">
    <source>
        <dbReference type="ARBA" id="ARBA00004651"/>
    </source>
</evidence>
<protein>
    <recommendedName>
        <fullName evidence="9">Innexin</fullName>
    </recommendedName>
</protein>
<feature type="transmembrane region" description="Helical" evidence="9">
    <location>
        <begin position="48"/>
        <end position="70"/>
    </location>
</feature>
<evidence type="ECO:0000256" key="10">
    <source>
        <dbReference type="SAM" id="MobiDB-lite"/>
    </source>
</evidence>
<evidence type="ECO:0000256" key="4">
    <source>
        <dbReference type="ARBA" id="ARBA00022692"/>
    </source>
</evidence>
<feature type="region of interest" description="Disordered" evidence="10">
    <location>
        <begin position="681"/>
        <end position="715"/>
    </location>
</feature>
<reference evidence="11 12" key="1">
    <citation type="journal article" date="2022" name="Front. Cell. Infect. Microbiol.">
        <title>The Genomes of Two Strains of Taenia crassiceps the Animal Model for the Study of Human Cysticercosis.</title>
        <authorList>
            <person name="Bobes R.J."/>
            <person name="Estrada K."/>
            <person name="Rios-Valencia D.G."/>
            <person name="Calderon-Gallegos A."/>
            <person name="de la Torre P."/>
            <person name="Carrero J.C."/>
            <person name="Sanchez-Flores A."/>
            <person name="Laclette J.P."/>
        </authorList>
    </citation>
    <scope>NUCLEOTIDE SEQUENCE [LARGE SCALE GENOMIC DNA]</scope>
    <source>
        <strain evidence="11">WFUcys</strain>
    </source>
</reference>
<accession>A0ABR4Q6I1</accession>
<feature type="compositionally biased region" description="Polar residues" evidence="10">
    <location>
        <begin position="697"/>
        <end position="709"/>
    </location>
</feature>
<evidence type="ECO:0000313" key="11">
    <source>
        <dbReference type="EMBL" id="KAL5105269.1"/>
    </source>
</evidence>
<feature type="transmembrane region" description="Helical" evidence="9">
    <location>
        <begin position="121"/>
        <end position="143"/>
    </location>
</feature>
<keyword evidence="5 9" id="KW-1133">Transmembrane helix</keyword>
<dbReference type="InterPro" id="IPR000990">
    <property type="entry name" value="Innexin"/>
</dbReference>
<feature type="transmembrane region" description="Helical" evidence="9">
    <location>
        <begin position="6"/>
        <end position="27"/>
    </location>
</feature>
<dbReference type="PROSITE" id="PS51013">
    <property type="entry name" value="PANNEXIN"/>
    <property type="match status" value="1"/>
</dbReference>
<keyword evidence="3" id="KW-1003">Cell membrane</keyword>
<evidence type="ECO:0000256" key="5">
    <source>
        <dbReference type="ARBA" id="ARBA00022989"/>
    </source>
</evidence>
<evidence type="ECO:0000256" key="3">
    <source>
        <dbReference type="ARBA" id="ARBA00022475"/>
    </source>
</evidence>
<comment type="subcellular location">
    <subcellularLocation>
        <location evidence="1 9">Cell membrane</location>
        <topology evidence="1 9">Multi-pass membrane protein</topology>
    </subcellularLocation>
</comment>
<keyword evidence="6 9" id="KW-0406">Ion transport</keyword>
<keyword evidence="8 9" id="KW-0407">Ion channel</keyword>
<evidence type="ECO:0000256" key="6">
    <source>
        <dbReference type="ARBA" id="ARBA00023065"/>
    </source>
</evidence>
<keyword evidence="4 9" id="KW-0812">Transmembrane</keyword>
<keyword evidence="12" id="KW-1185">Reference proteome</keyword>
<comment type="similarity">
    <text evidence="9">Belongs to the pannexin family.</text>
</comment>
<gene>
    <name evidence="9" type="primary">inx</name>
    <name evidence="11" type="ORF">TcWFU_008109</name>
</gene>
<evidence type="ECO:0000313" key="12">
    <source>
        <dbReference type="Proteomes" id="UP001651158"/>
    </source>
</evidence>